<evidence type="ECO:0000256" key="8">
    <source>
        <dbReference type="SAM" id="Phobius"/>
    </source>
</evidence>
<dbReference type="AlphaFoldDB" id="A0A9P6HZ04"/>
<keyword evidence="11" id="KW-1185">Reference proteome</keyword>
<dbReference type="InterPro" id="IPR036259">
    <property type="entry name" value="MFS_trans_sf"/>
</dbReference>
<feature type="transmembrane region" description="Helical" evidence="8">
    <location>
        <begin position="672"/>
        <end position="694"/>
    </location>
</feature>
<name>A0A9P6HZ04_9PEZI</name>
<dbReference type="GeneID" id="62167426"/>
<dbReference type="PROSITE" id="PS00941">
    <property type="entry name" value="CARBOXYLESTERASE_B_2"/>
    <property type="match status" value="1"/>
</dbReference>
<proteinExistence type="inferred from homology"/>
<comment type="subcellular location">
    <subcellularLocation>
        <location evidence="1">Membrane</location>
        <topology evidence="1">Multi-pass membrane protein</topology>
    </subcellularLocation>
</comment>
<dbReference type="OrthoDB" id="6612291at2759"/>
<dbReference type="PROSITE" id="PS00217">
    <property type="entry name" value="SUGAR_TRANSPORT_2"/>
    <property type="match status" value="1"/>
</dbReference>
<dbReference type="EMBL" id="JAATWM020000049">
    <property type="protein sequence ID" value="KAF9870966.1"/>
    <property type="molecule type" value="Genomic_DNA"/>
</dbReference>
<feature type="transmembrane region" description="Helical" evidence="8">
    <location>
        <begin position="741"/>
        <end position="763"/>
    </location>
</feature>
<keyword evidence="3" id="KW-0813">Transport</keyword>
<evidence type="ECO:0000256" key="5">
    <source>
        <dbReference type="ARBA" id="ARBA00022989"/>
    </source>
</evidence>
<evidence type="ECO:0000313" key="11">
    <source>
        <dbReference type="Proteomes" id="UP000781932"/>
    </source>
</evidence>
<keyword evidence="5 8" id="KW-1133">Transmembrane helix</keyword>
<dbReference type="InterPro" id="IPR020846">
    <property type="entry name" value="MFS_dom"/>
</dbReference>
<dbReference type="InterPro" id="IPR019819">
    <property type="entry name" value="Carboxylesterase_B_CS"/>
</dbReference>
<dbReference type="InterPro" id="IPR050360">
    <property type="entry name" value="MFS_Sugar_Transporters"/>
</dbReference>
<sequence length="917" mass="100436">MVRYAAPAIGSRRFRLPEDPLKEKGLLKAQAHGPICFGVTNPATPSPPLQASEDCLFIDVYAPAKTKANDSGGLPVMLWIQGGGYVQNYNANYNGSGLIEASQGDMIVVTFNYRVGPYGFLASKDLEEEGNLNVGLHDQLAAIRWVQEHVAAFGGDRDRVTLFGTSVGGGSVLLQLLAYGGNSTNNTAKWSAGIAQSMFLPSVFTVDEMEFHYTDLLDATNCSDLECLRQVPTDQLQAANVAVPFPSQDETALFGYGPVIDGSFLPDRPLNLLREGQFAKDKPMMLGSSSTEGTLFAPQANTTEDVNQFLKAQFPSLTNATLSKLNSLYSDTPATFPGVNTTEAPLYYRAAEIYGDSSFICPAVNFAAALDDAGVSVRLFRDSILDAAEVEAGYIVPHTWDTQAVWGPSYAINYAALPDADSYEPGLIAFVLFGYDQGVFGGILQMEDWLNQFDHPSDSETGIIVSCYNLGCLAGCVLNFIFGETLGRRKTIWSAMGLVIVGATLQASAFTVPHLVIGRVVTGLGTGMKTSTVPMYQSELCDRKYRGRLVSAETLFVGVGIVFAYWFDFGMSFVGGPVAWRLPLAFQMIFAFVVVVLVFALPESPRWLFKHGREQEAVQVLCDVFDKDVSDEYIRAEVHAIHHAIELEAAEQKQSSFSSIFKNDRVKTGQRVLLAWGAQFMNQIGGINLVVYYIPSVLVQNVGMTAQMAQIIGGCVQMMFMFGSILPALALDRMGRRKTMIWSSAGLGVCMLMISILLSRVGFTNGQACASASVAFFFLYNLIFGMGMNCVPWVVVPEILPLHARTRGTAVGISSNWLWNFFVVMITPVIINRLQWKAYLIFVVTNFAFIPIIYFFYPETSNMRLEDIDEFFTQGRNPVKVAKEMQKAMKSGLDVGTDAEKTVSSSSDKEKVHVEHS</sequence>
<evidence type="ECO:0000256" key="1">
    <source>
        <dbReference type="ARBA" id="ARBA00004141"/>
    </source>
</evidence>
<feature type="transmembrane region" description="Helical" evidence="8">
    <location>
        <begin position="706"/>
        <end position="729"/>
    </location>
</feature>
<evidence type="ECO:0000259" key="9">
    <source>
        <dbReference type="PROSITE" id="PS50850"/>
    </source>
</evidence>
<feature type="region of interest" description="Disordered" evidence="7">
    <location>
        <begin position="890"/>
        <end position="917"/>
    </location>
</feature>
<reference evidence="10" key="1">
    <citation type="submission" date="2020-03" db="EMBL/GenBank/DDBJ databases">
        <authorList>
            <person name="He L."/>
        </authorList>
    </citation>
    <scope>NUCLEOTIDE SEQUENCE</scope>
    <source>
        <strain evidence="10">CkLH20</strain>
    </source>
</reference>
<dbReference type="GO" id="GO:0016020">
    <property type="term" value="C:membrane"/>
    <property type="evidence" value="ECO:0007669"/>
    <property type="project" value="UniProtKB-SubCell"/>
</dbReference>
<comment type="similarity">
    <text evidence="2">Belongs to the major facilitator superfamily. Sugar transporter (TC 2.A.1.1) family.</text>
</comment>
<feature type="transmembrane region" description="Helical" evidence="8">
    <location>
        <begin position="837"/>
        <end position="857"/>
    </location>
</feature>
<dbReference type="NCBIfam" id="TIGR00879">
    <property type="entry name" value="SP"/>
    <property type="match status" value="1"/>
</dbReference>
<dbReference type="InterPro" id="IPR005828">
    <property type="entry name" value="MFS_sugar_transport-like"/>
</dbReference>
<dbReference type="PANTHER" id="PTHR48022">
    <property type="entry name" value="PLASTIDIC GLUCOSE TRANSPORTER 4"/>
    <property type="match status" value="1"/>
</dbReference>
<comment type="caution">
    <text evidence="10">The sequence shown here is derived from an EMBL/GenBank/DDBJ whole genome shotgun (WGS) entry which is preliminary data.</text>
</comment>
<feature type="transmembrane region" description="Helical" evidence="8">
    <location>
        <begin position="579"/>
        <end position="601"/>
    </location>
</feature>
<feature type="compositionally biased region" description="Basic and acidic residues" evidence="7">
    <location>
        <begin position="907"/>
        <end position="917"/>
    </location>
</feature>
<feature type="transmembrane region" description="Helical" evidence="8">
    <location>
        <begin position="548"/>
        <end position="567"/>
    </location>
</feature>
<keyword evidence="4 8" id="KW-0812">Transmembrane</keyword>
<evidence type="ECO:0000256" key="2">
    <source>
        <dbReference type="ARBA" id="ARBA00010992"/>
    </source>
</evidence>
<keyword evidence="6 8" id="KW-0472">Membrane</keyword>
<evidence type="ECO:0000256" key="6">
    <source>
        <dbReference type="ARBA" id="ARBA00023136"/>
    </source>
</evidence>
<feature type="transmembrane region" description="Helical" evidence="8">
    <location>
        <begin position="462"/>
        <end position="482"/>
    </location>
</feature>
<feature type="transmembrane region" description="Helical" evidence="8">
    <location>
        <begin position="808"/>
        <end position="831"/>
    </location>
</feature>
<dbReference type="PROSITE" id="PS50850">
    <property type="entry name" value="MFS"/>
    <property type="match status" value="1"/>
</dbReference>
<feature type="domain" description="Major facilitator superfamily (MFS) profile" evidence="9">
    <location>
        <begin position="422"/>
        <end position="861"/>
    </location>
</feature>
<dbReference type="Pfam" id="PF00135">
    <property type="entry name" value="COesterase"/>
    <property type="match status" value="1"/>
</dbReference>
<dbReference type="Gene3D" id="3.40.50.1820">
    <property type="entry name" value="alpha/beta hydrolase"/>
    <property type="match status" value="1"/>
</dbReference>
<dbReference type="GO" id="GO:0005351">
    <property type="term" value="F:carbohydrate:proton symporter activity"/>
    <property type="evidence" value="ECO:0007669"/>
    <property type="project" value="TreeGrafter"/>
</dbReference>
<dbReference type="PRINTS" id="PR00171">
    <property type="entry name" value="SUGRTRNSPORT"/>
</dbReference>
<dbReference type="SUPFAM" id="SSF53474">
    <property type="entry name" value="alpha/beta-Hydrolases"/>
    <property type="match status" value="1"/>
</dbReference>
<evidence type="ECO:0000256" key="7">
    <source>
        <dbReference type="SAM" id="MobiDB-lite"/>
    </source>
</evidence>
<dbReference type="SUPFAM" id="SSF103473">
    <property type="entry name" value="MFS general substrate transporter"/>
    <property type="match status" value="1"/>
</dbReference>
<evidence type="ECO:0000256" key="3">
    <source>
        <dbReference type="ARBA" id="ARBA00022448"/>
    </source>
</evidence>
<feature type="transmembrane region" description="Helical" evidence="8">
    <location>
        <begin position="775"/>
        <end position="796"/>
    </location>
</feature>
<dbReference type="RefSeq" id="XP_038740427.1">
    <property type="nucleotide sequence ID" value="XM_038894352.1"/>
</dbReference>
<dbReference type="InterPro" id="IPR002018">
    <property type="entry name" value="CarbesteraseB"/>
</dbReference>
<accession>A0A9P6HZ04</accession>
<evidence type="ECO:0000313" key="10">
    <source>
        <dbReference type="EMBL" id="KAF9870966.1"/>
    </source>
</evidence>
<gene>
    <name evidence="10" type="ORF">CkaCkLH20_11638</name>
</gene>
<reference evidence="10" key="2">
    <citation type="submission" date="2020-11" db="EMBL/GenBank/DDBJ databases">
        <title>Whole genome sequencing of Colletotrichum sp.</title>
        <authorList>
            <person name="Li H."/>
        </authorList>
    </citation>
    <scope>NUCLEOTIDE SEQUENCE</scope>
    <source>
        <strain evidence="10">CkLH20</strain>
    </source>
</reference>
<dbReference type="InterPro" id="IPR005829">
    <property type="entry name" value="Sugar_transporter_CS"/>
</dbReference>
<dbReference type="InterPro" id="IPR029058">
    <property type="entry name" value="AB_hydrolase_fold"/>
</dbReference>
<dbReference type="Gene3D" id="1.20.1250.20">
    <property type="entry name" value="MFS general substrate transporter like domains"/>
    <property type="match status" value="1"/>
</dbReference>
<protein>
    <submittedName>
        <fullName evidence="10">Hexose carrier protein</fullName>
    </submittedName>
</protein>
<organism evidence="10 11">
    <name type="scientific">Colletotrichum karsti</name>
    <dbReference type="NCBI Taxonomy" id="1095194"/>
    <lineage>
        <taxon>Eukaryota</taxon>
        <taxon>Fungi</taxon>
        <taxon>Dikarya</taxon>
        <taxon>Ascomycota</taxon>
        <taxon>Pezizomycotina</taxon>
        <taxon>Sordariomycetes</taxon>
        <taxon>Hypocreomycetidae</taxon>
        <taxon>Glomerellales</taxon>
        <taxon>Glomerellaceae</taxon>
        <taxon>Colletotrichum</taxon>
        <taxon>Colletotrichum boninense species complex</taxon>
    </lineage>
</organism>
<dbReference type="InterPro" id="IPR003663">
    <property type="entry name" value="Sugar/inositol_transpt"/>
</dbReference>
<evidence type="ECO:0000256" key="4">
    <source>
        <dbReference type="ARBA" id="ARBA00022692"/>
    </source>
</evidence>
<dbReference type="PANTHER" id="PTHR48022:SF72">
    <property type="entry name" value="MAJOR FACILITATOR SUPERFAMILY (MFS) PROFILE DOMAIN-CONTAINING PROTEIN-RELATED"/>
    <property type="match status" value="1"/>
</dbReference>
<dbReference type="Pfam" id="PF00083">
    <property type="entry name" value="Sugar_tr"/>
    <property type="match status" value="1"/>
</dbReference>
<dbReference type="Proteomes" id="UP000781932">
    <property type="component" value="Unassembled WGS sequence"/>
</dbReference>
<dbReference type="FunFam" id="1.20.1250.20:FF:000090">
    <property type="entry name" value="MFS sugar transporter, putative"/>
    <property type="match status" value="1"/>
</dbReference>